<evidence type="ECO:0000256" key="7">
    <source>
        <dbReference type="SAM" id="Phobius"/>
    </source>
</evidence>
<dbReference type="InterPro" id="IPR032808">
    <property type="entry name" value="DoxX"/>
</dbReference>
<gene>
    <name evidence="8" type="ORF">WH96_14530</name>
</gene>
<keyword evidence="6 7" id="KW-0472">Membrane</keyword>
<evidence type="ECO:0000313" key="8">
    <source>
        <dbReference type="EMBL" id="KLN59934.1"/>
    </source>
</evidence>
<evidence type="ECO:0000256" key="6">
    <source>
        <dbReference type="ARBA" id="ARBA00023136"/>
    </source>
</evidence>
<name>A0A0H2MBN9_9PROT</name>
<feature type="transmembrane region" description="Helical" evidence="7">
    <location>
        <begin position="78"/>
        <end position="97"/>
    </location>
</feature>
<sequence length="133" mass="14257">MGIFHNTSLGLFLLRLGLGGMMILHGIHKLGNPGSIQFIGGKLASLGLPEFMAYGVFVGEVIAPLMIVAGFYSRLGSLLVAINMVFALVLVHSHQLMLLDSRGGWQLELQGFFLISALALLFTGSGRFAIKPD</sequence>
<evidence type="ECO:0000256" key="3">
    <source>
        <dbReference type="ARBA" id="ARBA00022475"/>
    </source>
</evidence>
<keyword evidence="5 7" id="KW-1133">Transmembrane helix</keyword>
<comment type="caution">
    <text evidence="8">The sequence shown here is derived from an EMBL/GenBank/DDBJ whole genome shotgun (WGS) entry which is preliminary data.</text>
</comment>
<dbReference type="STRING" id="1489064.WH96_14530"/>
<evidence type="ECO:0000256" key="5">
    <source>
        <dbReference type="ARBA" id="ARBA00022989"/>
    </source>
</evidence>
<proteinExistence type="inferred from homology"/>
<feature type="transmembrane region" description="Helical" evidence="7">
    <location>
        <begin position="12"/>
        <end position="31"/>
    </location>
</feature>
<dbReference type="GO" id="GO:0005886">
    <property type="term" value="C:plasma membrane"/>
    <property type="evidence" value="ECO:0007669"/>
    <property type="project" value="UniProtKB-SubCell"/>
</dbReference>
<dbReference type="Proteomes" id="UP000035444">
    <property type="component" value="Unassembled WGS sequence"/>
</dbReference>
<feature type="transmembrane region" description="Helical" evidence="7">
    <location>
        <begin position="51"/>
        <end position="71"/>
    </location>
</feature>
<feature type="transmembrane region" description="Helical" evidence="7">
    <location>
        <begin position="109"/>
        <end position="130"/>
    </location>
</feature>
<dbReference type="PANTHER" id="PTHR33452:SF1">
    <property type="entry name" value="INNER MEMBRANE PROTEIN YPHA-RELATED"/>
    <property type="match status" value="1"/>
</dbReference>
<dbReference type="OrthoDB" id="280866at2"/>
<keyword evidence="3" id="KW-1003">Cell membrane</keyword>
<comment type="subcellular location">
    <subcellularLocation>
        <location evidence="1">Cell membrane</location>
        <topology evidence="1">Multi-pass membrane protein</topology>
    </subcellularLocation>
</comment>
<accession>A0A0H2MBN9</accession>
<organism evidence="8 9">
    <name type="scientific">Kiloniella spongiae</name>
    <dbReference type="NCBI Taxonomy" id="1489064"/>
    <lineage>
        <taxon>Bacteria</taxon>
        <taxon>Pseudomonadati</taxon>
        <taxon>Pseudomonadota</taxon>
        <taxon>Alphaproteobacteria</taxon>
        <taxon>Rhodospirillales</taxon>
        <taxon>Kiloniellaceae</taxon>
        <taxon>Kiloniella</taxon>
    </lineage>
</organism>
<evidence type="ECO:0000256" key="2">
    <source>
        <dbReference type="ARBA" id="ARBA00006679"/>
    </source>
</evidence>
<evidence type="ECO:0000256" key="4">
    <source>
        <dbReference type="ARBA" id="ARBA00022692"/>
    </source>
</evidence>
<dbReference type="AlphaFoldDB" id="A0A0H2MBN9"/>
<reference evidence="8 9" key="1">
    <citation type="submission" date="2015-03" db="EMBL/GenBank/DDBJ databases">
        <title>Genome Sequence of Kiloniella spongiae MEBiC09566, isolated from a marine sponge.</title>
        <authorList>
            <person name="Shao Z."/>
            <person name="Wang L."/>
            <person name="Li X."/>
        </authorList>
    </citation>
    <scope>NUCLEOTIDE SEQUENCE [LARGE SCALE GENOMIC DNA]</scope>
    <source>
        <strain evidence="8 9">MEBiC09566</strain>
    </source>
</reference>
<dbReference type="PATRIC" id="fig|1489064.4.peg.4251"/>
<protein>
    <submittedName>
        <fullName evidence="8">GntR family transcriptional regulator</fullName>
    </submittedName>
</protein>
<evidence type="ECO:0000313" key="9">
    <source>
        <dbReference type="Proteomes" id="UP000035444"/>
    </source>
</evidence>
<dbReference type="InterPro" id="IPR051907">
    <property type="entry name" value="DoxX-like_oxidoreductase"/>
</dbReference>
<dbReference type="RefSeq" id="WP_047764923.1">
    <property type="nucleotide sequence ID" value="NZ_LAQL01000009.1"/>
</dbReference>
<dbReference type="PANTHER" id="PTHR33452">
    <property type="entry name" value="OXIDOREDUCTASE CATD-RELATED"/>
    <property type="match status" value="1"/>
</dbReference>
<keyword evidence="9" id="KW-1185">Reference proteome</keyword>
<dbReference type="Pfam" id="PF07681">
    <property type="entry name" value="DoxX"/>
    <property type="match status" value="1"/>
</dbReference>
<comment type="similarity">
    <text evidence="2">Belongs to the DoxX family.</text>
</comment>
<dbReference type="EMBL" id="LAQL01000009">
    <property type="protein sequence ID" value="KLN59934.1"/>
    <property type="molecule type" value="Genomic_DNA"/>
</dbReference>
<keyword evidence="4 7" id="KW-0812">Transmembrane</keyword>
<evidence type="ECO:0000256" key="1">
    <source>
        <dbReference type="ARBA" id="ARBA00004651"/>
    </source>
</evidence>